<comment type="caution">
    <text evidence="1">The sequence shown here is derived from an EMBL/GenBank/DDBJ whole genome shotgun (WGS) entry which is preliminary data.</text>
</comment>
<protein>
    <submittedName>
        <fullName evidence="1">Copper resistance protein NlpE</fullName>
    </submittedName>
</protein>
<dbReference type="InterPro" id="IPR007298">
    <property type="entry name" value="Cu-R_lipoprotein_NlpE"/>
</dbReference>
<evidence type="ECO:0000313" key="2">
    <source>
        <dbReference type="Proteomes" id="UP001211522"/>
    </source>
</evidence>
<evidence type="ECO:0000313" key="1">
    <source>
        <dbReference type="EMBL" id="MDB9139335.1"/>
    </source>
</evidence>
<dbReference type="AlphaFoldDB" id="A0AAW6F734"/>
<dbReference type="Proteomes" id="UP001211522">
    <property type="component" value="Unassembled WGS sequence"/>
</dbReference>
<feature type="non-terminal residue" evidence="1">
    <location>
        <position position="1"/>
    </location>
</feature>
<dbReference type="Pfam" id="PF04170">
    <property type="entry name" value="NlpE"/>
    <property type="match status" value="1"/>
</dbReference>
<dbReference type="EMBL" id="JAQMPX010000092">
    <property type="protein sequence ID" value="MDB9139335.1"/>
    <property type="molecule type" value="Genomic_DNA"/>
</dbReference>
<sequence>AEISLDYEGTYKGVLPAADCPGIETTLTLNPDKTFTLHSVYIDRNSSLDEKGTYTVKEDLLTLQEEGGELSYYHVGENRLCKLDMDKKEMTGEHYILKKE</sequence>
<organism evidence="1 2">
    <name type="scientific">Parabacteroides distasonis</name>
    <dbReference type="NCBI Taxonomy" id="823"/>
    <lineage>
        <taxon>Bacteria</taxon>
        <taxon>Pseudomonadati</taxon>
        <taxon>Bacteroidota</taxon>
        <taxon>Bacteroidia</taxon>
        <taxon>Bacteroidales</taxon>
        <taxon>Tannerellaceae</taxon>
        <taxon>Parabacteroides</taxon>
    </lineage>
</organism>
<gene>
    <name evidence="1" type="ORF">PN612_12570</name>
</gene>
<dbReference type="Gene3D" id="2.40.128.640">
    <property type="match status" value="1"/>
</dbReference>
<dbReference type="RefSeq" id="WP_272060372.1">
    <property type="nucleotide sequence ID" value="NZ_JAQMPX010000092.1"/>
</dbReference>
<proteinExistence type="predicted"/>
<name>A0AAW6F734_PARDI</name>
<accession>A0AAW6F734</accession>
<reference evidence="1" key="1">
    <citation type="submission" date="2023-01" db="EMBL/GenBank/DDBJ databases">
        <title>Human gut microbiome strain richness.</title>
        <authorList>
            <person name="Chen-Liaw A."/>
        </authorList>
    </citation>
    <scope>NUCLEOTIDE SEQUENCE</scope>
    <source>
        <strain evidence="1">D35st1_E5_D35t1_190705</strain>
    </source>
</reference>